<evidence type="ECO:0000313" key="2">
    <source>
        <dbReference type="EMBL" id="PJZ51771.1"/>
    </source>
</evidence>
<dbReference type="Proteomes" id="UP000232149">
    <property type="component" value="Unassembled WGS sequence"/>
</dbReference>
<protein>
    <recommendedName>
        <fullName evidence="6">Lipoprotein</fullName>
    </recommendedName>
</protein>
<keyword evidence="4" id="KW-1185">Reference proteome</keyword>
<evidence type="ECO:0000256" key="1">
    <source>
        <dbReference type="SAM" id="SignalP"/>
    </source>
</evidence>
<evidence type="ECO:0000313" key="3">
    <source>
        <dbReference type="EMBL" id="PJZ60352.1"/>
    </source>
</evidence>
<dbReference type="RefSeq" id="WP_100787274.1">
    <property type="nucleotide sequence ID" value="NZ_NPDU01000066.1"/>
</dbReference>
<dbReference type="PROSITE" id="PS51257">
    <property type="entry name" value="PROKAR_LIPOPROTEIN"/>
    <property type="match status" value="1"/>
</dbReference>
<organism evidence="2 5">
    <name type="scientific">Leptospira adleri</name>
    <dbReference type="NCBI Taxonomy" id="2023186"/>
    <lineage>
        <taxon>Bacteria</taxon>
        <taxon>Pseudomonadati</taxon>
        <taxon>Spirochaetota</taxon>
        <taxon>Spirochaetia</taxon>
        <taxon>Leptospirales</taxon>
        <taxon>Leptospiraceae</taxon>
        <taxon>Leptospira</taxon>
    </lineage>
</organism>
<sequence>MKSNIMKLAAIAAFMVVLSACKPKDKDDNTTIGALVLLLDQTSGNCATVQKNSATTYTATLSAIPKGGCNQATLLGSDLASSILLGAARFDAISALSTSLGCSAATNTAIANAKTAAAATTQATFDALVAQFRYFPISDLRVEAIVPLSAAGSTLTTLGFSQAEILSLNRLTLDQTKLAQTTQLLGTYATGAADAACGTAIANNNKTAFAGILGLDSTATTKATVKGIASANCQYGSAPAATSKCATLNTEF</sequence>
<evidence type="ECO:0000313" key="5">
    <source>
        <dbReference type="Proteomes" id="UP000232188"/>
    </source>
</evidence>
<reference evidence="4 5" key="1">
    <citation type="submission" date="2017-07" db="EMBL/GenBank/DDBJ databases">
        <title>Leptospira spp. isolated from tropical soils.</title>
        <authorList>
            <person name="Thibeaux R."/>
            <person name="Iraola G."/>
            <person name="Ferres I."/>
            <person name="Bierque E."/>
            <person name="Girault D."/>
            <person name="Soupe-Gilbert M.-E."/>
            <person name="Picardeau M."/>
            <person name="Goarant C."/>
        </authorList>
    </citation>
    <scope>NUCLEOTIDE SEQUENCE [LARGE SCALE GENOMIC DNA]</scope>
    <source>
        <strain evidence="2 5">FH2-B-C1</strain>
        <strain evidence="3 4">FH2-B-D1</strain>
    </source>
</reference>
<dbReference type="EMBL" id="NPDU01000066">
    <property type="protein sequence ID" value="PJZ60352.1"/>
    <property type="molecule type" value="Genomic_DNA"/>
</dbReference>
<proteinExistence type="predicted"/>
<feature type="signal peptide" evidence="1">
    <location>
        <begin position="1"/>
        <end position="19"/>
    </location>
</feature>
<dbReference type="EMBL" id="NPDV01000020">
    <property type="protein sequence ID" value="PJZ51771.1"/>
    <property type="molecule type" value="Genomic_DNA"/>
</dbReference>
<name>A0A2M9YJQ0_9LEPT</name>
<feature type="chain" id="PRO_5014870749" description="Lipoprotein" evidence="1">
    <location>
        <begin position="20"/>
        <end position="252"/>
    </location>
</feature>
<keyword evidence="1" id="KW-0732">Signal</keyword>
<dbReference type="Proteomes" id="UP000232188">
    <property type="component" value="Unassembled WGS sequence"/>
</dbReference>
<evidence type="ECO:0008006" key="6">
    <source>
        <dbReference type="Google" id="ProtNLM"/>
    </source>
</evidence>
<accession>A0A2M9YJQ0</accession>
<dbReference type="AlphaFoldDB" id="A0A2M9YJQ0"/>
<gene>
    <name evidence="3" type="ORF">CH376_18975</name>
    <name evidence="2" type="ORF">CH380_18700</name>
</gene>
<comment type="caution">
    <text evidence="2">The sequence shown here is derived from an EMBL/GenBank/DDBJ whole genome shotgun (WGS) entry which is preliminary data.</text>
</comment>
<evidence type="ECO:0000313" key="4">
    <source>
        <dbReference type="Proteomes" id="UP000232149"/>
    </source>
</evidence>